<evidence type="ECO:0000256" key="2">
    <source>
        <dbReference type="ARBA" id="ARBA00022670"/>
    </source>
</evidence>
<protein>
    <recommendedName>
        <fullName evidence="4">Ubiquitin-like protease family profile domain-containing protein</fullName>
    </recommendedName>
</protein>
<dbReference type="AlphaFoldDB" id="A0A067MIS1"/>
<evidence type="ECO:0000313" key="6">
    <source>
        <dbReference type="Proteomes" id="UP000027195"/>
    </source>
</evidence>
<organism evidence="5 6">
    <name type="scientific">Botryobasidium botryosum (strain FD-172 SS1)</name>
    <dbReference type="NCBI Taxonomy" id="930990"/>
    <lineage>
        <taxon>Eukaryota</taxon>
        <taxon>Fungi</taxon>
        <taxon>Dikarya</taxon>
        <taxon>Basidiomycota</taxon>
        <taxon>Agaricomycotina</taxon>
        <taxon>Agaricomycetes</taxon>
        <taxon>Cantharellales</taxon>
        <taxon>Botryobasidiaceae</taxon>
        <taxon>Botryobasidium</taxon>
    </lineage>
</organism>
<keyword evidence="2" id="KW-0645">Protease</keyword>
<keyword evidence="6" id="KW-1185">Reference proteome</keyword>
<dbReference type="PROSITE" id="PS50600">
    <property type="entry name" value="ULP_PROTEASE"/>
    <property type="match status" value="1"/>
</dbReference>
<reference evidence="6" key="1">
    <citation type="journal article" date="2014" name="Proc. Natl. Acad. Sci. U.S.A.">
        <title>Extensive sampling of basidiomycete genomes demonstrates inadequacy of the white-rot/brown-rot paradigm for wood decay fungi.</title>
        <authorList>
            <person name="Riley R."/>
            <person name="Salamov A.A."/>
            <person name="Brown D.W."/>
            <person name="Nagy L.G."/>
            <person name="Floudas D."/>
            <person name="Held B.W."/>
            <person name="Levasseur A."/>
            <person name="Lombard V."/>
            <person name="Morin E."/>
            <person name="Otillar R."/>
            <person name="Lindquist E.A."/>
            <person name="Sun H."/>
            <person name="LaButti K.M."/>
            <person name="Schmutz J."/>
            <person name="Jabbour D."/>
            <person name="Luo H."/>
            <person name="Baker S.E."/>
            <person name="Pisabarro A.G."/>
            <person name="Walton J.D."/>
            <person name="Blanchette R.A."/>
            <person name="Henrissat B."/>
            <person name="Martin F."/>
            <person name="Cullen D."/>
            <person name="Hibbett D.S."/>
            <person name="Grigoriev I.V."/>
        </authorList>
    </citation>
    <scope>NUCLEOTIDE SEQUENCE [LARGE SCALE GENOMIC DNA]</scope>
    <source>
        <strain evidence="6">FD-172 SS1</strain>
    </source>
</reference>
<dbReference type="GO" id="GO:0019783">
    <property type="term" value="F:ubiquitin-like protein peptidase activity"/>
    <property type="evidence" value="ECO:0007669"/>
    <property type="project" value="UniProtKB-ARBA"/>
</dbReference>
<dbReference type="InterPro" id="IPR003653">
    <property type="entry name" value="Peptidase_C48_C"/>
</dbReference>
<dbReference type="InterPro" id="IPR038765">
    <property type="entry name" value="Papain-like_cys_pep_sf"/>
</dbReference>
<dbReference type="OrthoDB" id="2979847at2759"/>
<dbReference type="Gene3D" id="3.40.395.10">
    <property type="entry name" value="Adenoviral Proteinase, Chain A"/>
    <property type="match status" value="1"/>
</dbReference>
<feature type="domain" description="Ubiquitin-like protease family profile" evidence="4">
    <location>
        <begin position="140"/>
        <end position="330"/>
    </location>
</feature>
<dbReference type="SUPFAM" id="SSF54001">
    <property type="entry name" value="Cysteine proteinases"/>
    <property type="match status" value="1"/>
</dbReference>
<dbReference type="Proteomes" id="UP000027195">
    <property type="component" value="Unassembled WGS sequence"/>
</dbReference>
<dbReference type="InParanoid" id="A0A067MIS1"/>
<evidence type="ECO:0000256" key="3">
    <source>
        <dbReference type="ARBA" id="ARBA00022801"/>
    </source>
</evidence>
<keyword evidence="3" id="KW-0378">Hydrolase</keyword>
<sequence>MSIFNAPVSYFGIPPDLVGPYPPQLELSIVALLAFGCPRLPDSLLSPGFPAKSALPPNINLTTESLHRHIITPAIHEVQRLLGDGIPAARSIVVARRDSIEGLRLPTSVLRVWRAIMETQEVRAVWLGALAHLGPDTCTVSMRARELLGVLPWGGRALGSPAEPAITALTRFIDPKVWLSDEEMSQQAHLLRQSHASVLAARRGCIMEPFFWNSVLNAYHFQKGRPYCAKNHMFLTRIGSGIGSGETKFLAGAMFVRGNHWIAYVIDIESEKILIGDSFGGEISDEEKGAWIWWLGNHSNLQFSLDRLPITRQLDLSSCGILAHNAIQHFVDPIRFSLLIGQDSINLA</sequence>
<proteinExistence type="inferred from homology"/>
<dbReference type="HOGENOM" id="CLU_761116_0_0_1"/>
<evidence type="ECO:0000256" key="1">
    <source>
        <dbReference type="ARBA" id="ARBA00005234"/>
    </source>
</evidence>
<dbReference type="STRING" id="930990.A0A067MIS1"/>
<name>A0A067MIS1_BOTB1</name>
<evidence type="ECO:0000259" key="4">
    <source>
        <dbReference type="PROSITE" id="PS50600"/>
    </source>
</evidence>
<dbReference type="GO" id="GO:0006508">
    <property type="term" value="P:proteolysis"/>
    <property type="evidence" value="ECO:0007669"/>
    <property type="project" value="UniProtKB-KW"/>
</dbReference>
<accession>A0A067MIS1</accession>
<gene>
    <name evidence="5" type="ORF">BOTBODRAFT_176964</name>
</gene>
<comment type="similarity">
    <text evidence="1">Belongs to the peptidase C48 family.</text>
</comment>
<dbReference type="GO" id="GO:0008234">
    <property type="term" value="F:cysteine-type peptidase activity"/>
    <property type="evidence" value="ECO:0007669"/>
    <property type="project" value="InterPro"/>
</dbReference>
<dbReference type="EMBL" id="KL198055">
    <property type="protein sequence ID" value="KDQ11772.1"/>
    <property type="molecule type" value="Genomic_DNA"/>
</dbReference>
<evidence type="ECO:0000313" key="5">
    <source>
        <dbReference type="EMBL" id="KDQ11772.1"/>
    </source>
</evidence>